<dbReference type="EMBL" id="MU167294">
    <property type="protein sequence ID" value="KAG0144510.1"/>
    <property type="molecule type" value="Genomic_DNA"/>
</dbReference>
<accession>A0A9P6ND39</accession>
<dbReference type="InterPro" id="IPR057514">
    <property type="entry name" value="NTF2_SigF"/>
</dbReference>
<dbReference type="OrthoDB" id="2344312at2759"/>
<feature type="domain" description="SigF-like NTF2-like" evidence="1">
    <location>
        <begin position="1"/>
        <end position="177"/>
    </location>
</feature>
<comment type="caution">
    <text evidence="2">The sequence shown here is derived from an EMBL/GenBank/DDBJ whole genome shotgun (WGS) entry which is preliminary data.</text>
</comment>
<protein>
    <recommendedName>
        <fullName evidence="1">SigF-like NTF2-like domain-containing protein</fullName>
    </recommendedName>
</protein>
<dbReference type="Pfam" id="PF24840">
    <property type="entry name" value="NTF2_SigF"/>
    <property type="match status" value="1"/>
</dbReference>
<gene>
    <name evidence="2" type="ORF">CROQUDRAFT_659964</name>
</gene>
<keyword evidence="3" id="KW-1185">Reference proteome</keyword>
<evidence type="ECO:0000313" key="3">
    <source>
        <dbReference type="Proteomes" id="UP000886653"/>
    </source>
</evidence>
<organism evidence="2 3">
    <name type="scientific">Cronartium quercuum f. sp. fusiforme G11</name>
    <dbReference type="NCBI Taxonomy" id="708437"/>
    <lineage>
        <taxon>Eukaryota</taxon>
        <taxon>Fungi</taxon>
        <taxon>Dikarya</taxon>
        <taxon>Basidiomycota</taxon>
        <taxon>Pucciniomycotina</taxon>
        <taxon>Pucciniomycetes</taxon>
        <taxon>Pucciniales</taxon>
        <taxon>Coleosporiaceae</taxon>
        <taxon>Cronartium</taxon>
    </lineage>
</organism>
<proteinExistence type="predicted"/>
<name>A0A9P6ND39_9BASI</name>
<dbReference type="SUPFAM" id="SSF54427">
    <property type="entry name" value="NTF2-like"/>
    <property type="match status" value="1"/>
</dbReference>
<dbReference type="PANTHER" id="PTHR35393:SF1">
    <property type="entry name" value="SNOAL-LIKE DOMAIN-CONTAINING PROTEIN"/>
    <property type="match status" value="1"/>
</dbReference>
<dbReference type="AlphaFoldDB" id="A0A9P6ND39"/>
<reference evidence="2" key="1">
    <citation type="submission" date="2013-11" db="EMBL/GenBank/DDBJ databases">
        <title>Genome sequence of the fusiform rust pathogen reveals effectors for host alternation and coevolution with pine.</title>
        <authorList>
            <consortium name="DOE Joint Genome Institute"/>
            <person name="Smith K."/>
            <person name="Pendleton A."/>
            <person name="Kubisiak T."/>
            <person name="Anderson C."/>
            <person name="Salamov A."/>
            <person name="Aerts A."/>
            <person name="Riley R."/>
            <person name="Clum A."/>
            <person name="Lindquist E."/>
            <person name="Ence D."/>
            <person name="Campbell M."/>
            <person name="Kronenberg Z."/>
            <person name="Feau N."/>
            <person name="Dhillon B."/>
            <person name="Hamelin R."/>
            <person name="Burleigh J."/>
            <person name="Smith J."/>
            <person name="Yandell M."/>
            <person name="Nelson C."/>
            <person name="Grigoriev I."/>
            <person name="Davis J."/>
        </authorList>
    </citation>
    <scope>NUCLEOTIDE SEQUENCE</scope>
    <source>
        <strain evidence="2">G11</strain>
    </source>
</reference>
<sequence>MENPIAEMKDVVRSLVEPDSLQVIANNIDKWFTEDAYIEHPFLNQPHTAHGKDMIKGYYTCLRVFTSHTKTEFHVVMFNEDSTKAFIELTQHTNPCIMGFTLGDCFRMHVRFLVIVDLRKGPHDRKFRISRQEDNFPSDFSKAGYPPIPGLGFLSNVIKGFNAIVGGTLGQIILAKGRGGS</sequence>
<dbReference type="PANTHER" id="PTHR35393">
    <property type="entry name" value="CHROMOSOME 1, WHOLE GENOME SHOTGUN SEQUENCE"/>
    <property type="match status" value="1"/>
</dbReference>
<dbReference type="Proteomes" id="UP000886653">
    <property type="component" value="Unassembled WGS sequence"/>
</dbReference>
<evidence type="ECO:0000313" key="2">
    <source>
        <dbReference type="EMBL" id="KAG0144510.1"/>
    </source>
</evidence>
<dbReference type="InterPro" id="IPR032710">
    <property type="entry name" value="NTF2-like_dom_sf"/>
</dbReference>
<evidence type="ECO:0000259" key="1">
    <source>
        <dbReference type="Pfam" id="PF24840"/>
    </source>
</evidence>